<comment type="caution">
    <text evidence="3">The sequence shown here is derived from an EMBL/GenBank/DDBJ whole genome shotgun (WGS) entry which is preliminary data.</text>
</comment>
<feature type="chain" id="PRO_5017958662" description="DUF916 domain-containing protein" evidence="2">
    <location>
        <begin position="29"/>
        <end position="378"/>
    </location>
</feature>
<keyword evidence="1" id="KW-1133">Transmembrane helix</keyword>
<dbReference type="AlphaFoldDB" id="A0A3N0DWW3"/>
<organism evidence="3 4">
    <name type="scientific">Nocardioides marmorisolisilvae</name>
    <dbReference type="NCBI Taxonomy" id="1542737"/>
    <lineage>
        <taxon>Bacteria</taxon>
        <taxon>Bacillati</taxon>
        <taxon>Actinomycetota</taxon>
        <taxon>Actinomycetes</taxon>
        <taxon>Propionibacteriales</taxon>
        <taxon>Nocardioidaceae</taxon>
        <taxon>Nocardioides</taxon>
    </lineage>
</organism>
<feature type="transmembrane region" description="Helical" evidence="1">
    <location>
        <begin position="325"/>
        <end position="351"/>
    </location>
</feature>
<dbReference type="OrthoDB" id="4336304at2"/>
<evidence type="ECO:0008006" key="5">
    <source>
        <dbReference type="Google" id="ProtNLM"/>
    </source>
</evidence>
<evidence type="ECO:0000256" key="2">
    <source>
        <dbReference type="SAM" id="SignalP"/>
    </source>
</evidence>
<evidence type="ECO:0000256" key="1">
    <source>
        <dbReference type="SAM" id="Phobius"/>
    </source>
</evidence>
<reference evidence="3 4" key="1">
    <citation type="submission" date="2018-11" db="EMBL/GenBank/DDBJ databases">
        <authorList>
            <person name="Li F."/>
        </authorList>
    </citation>
    <scope>NUCLEOTIDE SEQUENCE [LARGE SCALE GENOMIC DNA]</scope>
    <source>
        <strain evidence="3 4">KIS18-7</strain>
    </source>
</reference>
<keyword evidence="4" id="KW-1185">Reference proteome</keyword>
<name>A0A3N0DWW3_9ACTN</name>
<evidence type="ECO:0000313" key="3">
    <source>
        <dbReference type="EMBL" id="RNL79986.1"/>
    </source>
</evidence>
<sequence>MHKALTRFAALLALLVLLAGSLAGLAAADDTGPGQGTGTVKNGDGSLKFGIGPAKHVPPKQVVDGRAYLVYFANPGATLFDRVALFNYGAKPLRVQVYATDAEPSEDGAFGLKPGGEAATDAGKWIKLQVPKSGYVTIPARTGSHPFGVLRIPFTVSIPLKASPGDHAGGVIVSVKSTSKNKKGAKITLDQRVGLRTYFTLTGKLKPGVAIEDLKASYKNQWDPLGRGLYTVSYTLHNTGNLRVKVRQDVTVKRCILPLICPSSSLVAHPATQPDLLPGTRVKITETFKNRFGLGRPSAKVTLHVTAVDPSYTKKIPDVTASTGFWALPWLLILIIVAVLLVVGLGTWRYLRHRRLVARERAIAKSAPPPRHAGPSNN</sequence>
<proteinExistence type="predicted"/>
<keyword evidence="2" id="KW-0732">Signal</keyword>
<dbReference type="RefSeq" id="WP_123234489.1">
    <property type="nucleotide sequence ID" value="NZ_RJSG01000002.1"/>
</dbReference>
<dbReference type="Proteomes" id="UP000277094">
    <property type="component" value="Unassembled WGS sequence"/>
</dbReference>
<keyword evidence="1" id="KW-0472">Membrane</keyword>
<accession>A0A3N0DWW3</accession>
<gene>
    <name evidence="3" type="ORF">EFL95_13780</name>
</gene>
<feature type="signal peptide" evidence="2">
    <location>
        <begin position="1"/>
        <end position="28"/>
    </location>
</feature>
<dbReference type="EMBL" id="RJSG01000002">
    <property type="protein sequence ID" value="RNL79986.1"/>
    <property type="molecule type" value="Genomic_DNA"/>
</dbReference>
<protein>
    <recommendedName>
        <fullName evidence="5">DUF916 domain-containing protein</fullName>
    </recommendedName>
</protein>
<evidence type="ECO:0000313" key="4">
    <source>
        <dbReference type="Proteomes" id="UP000277094"/>
    </source>
</evidence>
<keyword evidence="1" id="KW-0812">Transmembrane</keyword>